<reference evidence="2" key="1">
    <citation type="submission" date="2022-11" db="UniProtKB">
        <authorList>
            <consortium name="WormBaseParasite"/>
        </authorList>
    </citation>
    <scope>IDENTIFICATION</scope>
</reference>
<accession>A0AC34PY21</accession>
<evidence type="ECO:0000313" key="1">
    <source>
        <dbReference type="Proteomes" id="UP000887576"/>
    </source>
</evidence>
<sequence length="728" mass="83160">MNDSQFDLEPMEIDTSLNTSNRRRISSIVGEQSSESDADDEITSSNKEQEDSSSDVPVVQNVNEKDSGSGTNGVVSTPITNVRKRKSLENKSVELTEVSDAKTLLKQRGTKEEVMLKTIAQFYSDSNKLELFETGLPDDLVIKDDIETIWQQLAIQNASFLKGVKKSNKLLDEDLDFESKTEKQVVDEPLFSDDSENELIEDENDEEEEEEDADLFNLNDDSESELIEDENDDEEEEDADLFNLKDEDLMNLDAQLKKLDESDDEELPKKKKKLEKSDEGQRKGKKSAADDKFFSLEEMERHQDIDDVAITDESDDESDTAADYQYKDFFGGNDSTDTKTDTKKKVKFAEESDDEDEDDDESGDSDNEPVLFGEKPKEKSDFNIICSDTKKKVKFAKESDDEEEDDDESGDSDNEPVLFGEKPKEKVLSTHEIVRNKLEAAIEKIQQENLNPRSWELSGEVTAEARERESLLEKYIEVDFRQRQPPINGQEKAQKIQSVCLRRLKDKLFDDVERKYREDDTVQPYRNLTIDMNERKTLMEVYEDRFKAAQMGDADTDDMDPMIKDVQEKMTKLFAKLDALTHLQYAPGRVTEEIQIVKNMPSMRAEEVGPMATTAPDESVLAPEEIARHIKAAPIAKDERTKTDKKRELRKKKHKQSDMAKAGKMPKMGKDKELEEAAEKAKKSSKKVKKIDFFNQLQQKTVQDKQKQSGVAPKRKLDKSETAAKYKG</sequence>
<evidence type="ECO:0000313" key="2">
    <source>
        <dbReference type="WBParaSite" id="JU765_v2.g11026.t3"/>
    </source>
</evidence>
<dbReference type="Proteomes" id="UP000887576">
    <property type="component" value="Unplaced"/>
</dbReference>
<name>A0AC34PY21_9BILA</name>
<dbReference type="WBParaSite" id="JU765_v2.g11026.t3">
    <property type="protein sequence ID" value="JU765_v2.g11026.t3"/>
    <property type="gene ID" value="JU765_v2.g11026"/>
</dbReference>
<organism evidence="1 2">
    <name type="scientific">Panagrolaimus sp. JU765</name>
    <dbReference type="NCBI Taxonomy" id="591449"/>
    <lineage>
        <taxon>Eukaryota</taxon>
        <taxon>Metazoa</taxon>
        <taxon>Ecdysozoa</taxon>
        <taxon>Nematoda</taxon>
        <taxon>Chromadorea</taxon>
        <taxon>Rhabditida</taxon>
        <taxon>Tylenchina</taxon>
        <taxon>Panagrolaimomorpha</taxon>
        <taxon>Panagrolaimoidea</taxon>
        <taxon>Panagrolaimidae</taxon>
        <taxon>Panagrolaimus</taxon>
    </lineage>
</organism>
<protein>
    <submittedName>
        <fullName evidence="2">U3 small nucleolar ribonucleoprotein protein MPP10</fullName>
    </submittedName>
</protein>
<proteinExistence type="predicted"/>